<evidence type="ECO:0000259" key="3">
    <source>
        <dbReference type="Pfam" id="PF02867"/>
    </source>
</evidence>
<dbReference type="GO" id="GO:0004748">
    <property type="term" value="F:ribonucleoside-diphosphate reductase activity, thioredoxin disulfide as acceptor"/>
    <property type="evidence" value="ECO:0007669"/>
    <property type="project" value="TreeGrafter"/>
</dbReference>
<dbReference type="PANTHER" id="PTHR11573">
    <property type="entry name" value="RIBONUCLEOSIDE-DIPHOSPHATE REDUCTASE LARGE CHAIN"/>
    <property type="match status" value="1"/>
</dbReference>
<feature type="compositionally biased region" description="Low complexity" evidence="2">
    <location>
        <begin position="69"/>
        <end position="87"/>
    </location>
</feature>
<comment type="similarity">
    <text evidence="1">Belongs to the ribonucleoside diphosphate reductase large chain family.</text>
</comment>
<feature type="compositionally biased region" description="Basic and acidic residues" evidence="2">
    <location>
        <begin position="92"/>
        <end position="108"/>
    </location>
</feature>
<gene>
    <name evidence="4" type="ORF">PUN28_001250</name>
</gene>
<dbReference type="Proteomes" id="UP001430953">
    <property type="component" value="Unassembled WGS sequence"/>
</dbReference>
<organism evidence="4 5">
    <name type="scientific">Cardiocondyla obscurior</name>
    <dbReference type="NCBI Taxonomy" id="286306"/>
    <lineage>
        <taxon>Eukaryota</taxon>
        <taxon>Metazoa</taxon>
        <taxon>Ecdysozoa</taxon>
        <taxon>Arthropoda</taxon>
        <taxon>Hexapoda</taxon>
        <taxon>Insecta</taxon>
        <taxon>Pterygota</taxon>
        <taxon>Neoptera</taxon>
        <taxon>Endopterygota</taxon>
        <taxon>Hymenoptera</taxon>
        <taxon>Apocrita</taxon>
        <taxon>Aculeata</taxon>
        <taxon>Formicoidea</taxon>
        <taxon>Formicidae</taxon>
        <taxon>Myrmicinae</taxon>
        <taxon>Cardiocondyla</taxon>
    </lineage>
</organism>
<dbReference type="InterPro" id="IPR000788">
    <property type="entry name" value="RNR_lg_C"/>
</dbReference>
<dbReference type="GO" id="GO:0005524">
    <property type="term" value="F:ATP binding"/>
    <property type="evidence" value="ECO:0007669"/>
    <property type="project" value="TreeGrafter"/>
</dbReference>
<dbReference type="AlphaFoldDB" id="A0AAW2H4C8"/>
<evidence type="ECO:0000256" key="2">
    <source>
        <dbReference type="SAM" id="MobiDB-lite"/>
    </source>
</evidence>
<dbReference type="InterPro" id="IPR039718">
    <property type="entry name" value="Rrm1"/>
</dbReference>
<feature type="region of interest" description="Disordered" evidence="2">
    <location>
        <begin position="59"/>
        <end position="112"/>
    </location>
</feature>
<dbReference type="Pfam" id="PF02867">
    <property type="entry name" value="Ribonuc_red_lgC"/>
    <property type="match status" value="1"/>
</dbReference>
<evidence type="ECO:0000313" key="4">
    <source>
        <dbReference type="EMBL" id="KAL0134319.1"/>
    </source>
</evidence>
<dbReference type="PANTHER" id="PTHR11573:SF6">
    <property type="entry name" value="RIBONUCLEOSIDE-DIPHOSPHATE REDUCTASE LARGE SUBUNIT"/>
    <property type="match status" value="1"/>
</dbReference>
<name>A0AAW2H4C8_9HYME</name>
<proteinExistence type="inferred from homology"/>
<keyword evidence="5" id="KW-1185">Reference proteome</keyword>
<dbReference type="GO" id="GO:0005971">
    <property type="term" value="C:ribonucleoside-diphosphate reductase complex"/>
    <property type="evidence" value="ECO:0007669"/>
    <property type="project" value="TreeGrafter"/>
</dbReference>
<sequence length="135" mass="14837">MAADRGAFIDQSQSLNIHIGDPTTEKLTSMHFYGWKSGLKTGMYYLRTKPAANPIQFTVDQSKLQNRDSVASSNSSSSTIDNTVDSSPIQSPKKDVNDDDNAEKRKQLNEQASKNLEAMLACSRKNKEACTVCSS</sequence>
<evidence type="ECO:0000313" key="5">
    <source>
        <dbReference type="Proteomes" id="UP001430953"/>
    </source>
</evidence>
<dbReference type="Gene3D" id="3.20.70.20">
    <property type="match status" value="1"/>
</dbReference>
<dbReference type="SUPFAM" id="SSF51998">
    <property type="entry name" value="PFL-like glycyl radical enzymes"/>
    <property type="match status" value="1"/>
</dbReference>
<feature type="compositionally biased region" description="Polar residues" evidence="2">
    <location>
        <begin position="59"/>
        <end position="68"/>
    </location>
</feature>
<dbReference type="GO" id="GO:0009263">
    <property type="term" value="P:deoxyribonucleotide biosynthetic process"/>
    <property type="evidence" value="ECO:0007669"/>
    <property type="project" value="TreeGrafter"/>
</dbReference>
<protein>
    <recommendedName>
        <fullName evidence="3">Ribonucleotide reductase large subunit C-terminal domain-containing protein</fullName>
    </recommendedName>
</protein>
<reference evidence="4 5" key="1">
    <citation type="submission" date="2023-03" db="EMBL/GenBank/DDBJ databases">
        <title>High recombination rates correlate with genetic variation in Cardiocondyla obscurior ants.</title>
        <authorList>
            <person name="Errbii M."/>
        </authorList>
    </citation>
    <scope>NUCLEOTIDE SEQUENCE [LARGE SCALE GENOMIC DNA]</scope>
    <source>
        <strain evidence="4">Alpha-2009</strain>
        <tissue evidence="4">Whole body</tissue>
    </source>
</reference>
<comment type="caution">
    <text evidence="4">The sequence shown here is derived from an EMBL/GenBank/DDBJ whole genome shotgun (WGS) entry which is preliminary data.</text>
</comment>
<accession>A0AAW2H4C8</accession>
<dbReference type="EMBL" id="JADYXP020000001">
    <property type="protein sequence ID" value="KAL0134319.1"/>
    <property type="molecule type" value="Genomic_DNA"/>
</dbReference>
<feature type="domain" description="Ribonucleotide reductase large subunit C-terminal" evidence="3">
    <location>
        <begin position="1"/>
        <end position="45"/>
    </location>
</feature>
<evidence type="ECO:0000256" key="1">
    <source>
        <dbReference type="ARBA" id="ARBA00010406"/>
    </source>
</evidence>